<evidence type="ECO:0000256" key="6">
    <source>
        <dbReference type="ARBA" id="ARBA00049157"/>
    </source>
</evidence>
<dbReference type="InterPro" id="IPR001754">
    <property type="entry name" value="OMPdeCOase_dom"/>
</dbReference>
<proteinExistence type="inferred from homology"/>
<accession>A0A1Q8CYW6</accession>
<keyword evidence="4 7" id="KW-0665">Pyrimidine biosynthesis</keyword>
<evidence type="ECO:0000256" key="3">
    <source>
        <dbReference type="ARBA" id="ARBA00022793"/>
    </source>
</evidence>
<reference evidence="9 10" key="1">
    <citation type="submission" date="2016-12" db="EMBL/GenBank/DDBJ databases">
        <title>The draft genome sequence of Actinophytocola sp. 11-183.</title>
        <authorList>
            <person name="Wang W."/>
            <person name="Yuan L."/>
        </authorList>
    </citation>
    <scope>NUCLEOTIDE SEQUENCE [LARGE SCALE GENOMIC DNA]</scope>
    <source>
        <strain evidence="9 10">11-183</strain>
    </source>
</reference>
<dbReference type="PANTHER" id="PTHR43375">
    <property type="entry name" value="OROTIDINE 5'-PHOSPHATE DECARBOXYLASE"/>
    <property type="match status" value="1"/>
</dbReference>
<dbReference type="Proteomes" id="UP000185596">
    <property type="component" value="Unassembled WGS sequence"/>
</dbReference>
<comment type="catalytic activity">
    <reaction evidence="6 7">
        <text>orotidine 5'-phosphate + H(+) = UMP + CO2</text>
        <dbReference type="Rhea" id="RHEA:11596"/>
        <dbReference type="ChEBI" id="CHEBI:15378"/>
        <dbReference type="ChEBI" id="CHEBI:16526"/>
        <dbReference type="ChEBI" id="CHEBI:57538"/>
        <dbReference type="ChEBI" id="CHEBI:57865"/>
        <dbReference type="EC" id="4.1.1.23"/>
    </reaction>
</comment>
<dbReference type="Pfam" id="PF00215">
    <property type="entry name" value="OMPdecase"/>
    <property type="match status" value="1"/>
</dbReference>
<dbReference type="PROSITE" id="PS00156">
    <property type="entry name" value="OMPDECASE"/>
    <property type="match status" value="1"/>
</dbReference>
<dbReference type="SUPFAM" id="SSF51366">
    <property type="entry name" value="Ribulose-phoshate binding barrel"/>
    <property type="match status" value="1"/>
</dbReference>
<dbReference type="UniPathway" id="UPA00070">
    <property type="reaction ID" value="UER00120"/>
</dbReference>
<dbReference type="InterPro" id="IPR013785">
    <property type="entry name" value="Aldolase_TIM"/>
</dbReference>
<evidence type="ECO:0000256" key="2">
    <source>
        <dbReference type="ARBA" id="ARBA00008847"/>
    </source>
</evidence>
<evidence type="ECO:0000259" key="8">
    <source>
        <dbReference type="SMART" id="SM00934"/>
    </source>
</evidence>
<dbReference type="EC" id="4.1.1.23" evidence="7"/>
<dbReference type="HAMAP" id="MF_01215">
    <property type="entry name" value="OMPdecase_type2"/>
    <property type="match status" value="1"/>
</dbReference>
<feature type="domain" description="Orotidine 5'-phosphate decarboxylase" evidence="8">
    <location>
        <begin position="21"/>
        <end position="286"/>
    </location>
</feature>
<dbReference type="OrthoDB" id="9808470at2"/>
<dbReference type="AlphaFoldDB" id="A0A1Q8CYW6"/>
<dbReference type="GO" id="GO:0006207">
    <property type="term" value="P:'de novo' pyrimidine nucleobase biosynthetic process"/>
    <property type="evidence" value="ECO:0007669"/>
    <property type="project" value="InterPro"/>
</dbReference>
<organism evidence="9 10">
    <name type="scientific">Actinophytocola xanthii</name>
    <dbReference type="NCBI Taxonomy" id="1912961"/>
    <lineage>
        <taxon>Bacteria</taxon>
        <taxon>Bacillati</taxon>
        <taxon>Actinomycetota</taxon>
        <taxon>Actinomycetes</taxon>
        <taxon>Pseudonocardiales</taxon>
        <taxon>Pseudonocardiaceae</taxon>
    </lineage>
</organism>
<dbReference type="PANTHER" id="PTHR43375:SF1">
    <property type="entry name" value="OROTIDINE 5'-PHOSPHATE DECARBOXYLASE"/>
    <property type="match status" value="1"/>
</dbReference>
<dbReference type="NCBIfam" id="TIGR02127">
    <property type="entry name" value="pyrF_sub2"/>
    <property type="match status" value="1"/>
</dbReference>
<evidence type="ECO:0000256" key="5">
    <source>
        <dbReference type="ARBA" id="ARBA00023239"/>
    </source>
</evidence>
<evidence type="ECO:0000313" key="10">
    <source>
        <dbReference type="Proteomes" id="UP000185596"/>
    </source>
</evidence>
<keyword evidence="5 7" id="KW-0456">Lyase</keyword>
<dbReference type="RefSeq" id="WP_075123570.1">
    <property type="nucleotide sequence ID" value="NZ_MSIE01000001.1"/>
</dbReference>
<dbReference type="InterPro" id="IPR011995">
    <property type="entry name" value="OMPdecase_type-2"/>
</dbReference>
<dbReference type="STRING" id="1912961.BU204_01020"/>
<dbReference type="GO" id="GO:0004590">
    <property type="term" value="F:orotidine-5'-phosphate decarboxylase activity"/>
    <property type="evidence" value="ECO:0007669"/>
    <property type="project" value="UniProtKB-UniRule"/>
</dbReference>
<dbReference type="SMART" id="SM00934">
    <property type="entry name" value="OMPdecase"/>
    <property type="match status" value="1"/>
</dbReference>
<keyword evidence="3 7" id="KW-0210">Decarboxylase</keyword>
<name>A0A1Q8CYW6_9PSEU</name>
<evidence type="ECO:0000256" key="7">
    <source>
        <dbReference type="HAMAP-Rule" id="MF_01215"/>
    </source>
</evidence>
<protein>
    <recommendedName>
        <fullName evidence="7">Orotidine 5'-phosphate decarboxylase</fullName>
        <ecNumber evidence="7">4.1.1.23</ecNumber>
    </recommendedName>
    <alternativeName>
        <fullName evidence="7">OMP decarboxylase</fullName>
        <shortName evidence="7">OMPDCase</shortName>
        <shortName evidence="7">OMPdecase</shortName>
    </alternativeName>
</protein>
<feature type="active site" description="Proton donor" evidence="7">
    <location>
        <position position="100"/>
    </location>
</feature>
<dbReference type="GO" id="GO:0044205">
    <property type="term" value="P:'de novo' UMP biosynthetic process"/>
    <property type="evidence" value="ECO:0007669"/>
    <property type="project" value="UniProtKB-UniRule"/>
</dbReference>
<keyword evidence="10" id="KW-1185">Reference proteome</keyword>
<dbReference type="InterPro" id="IPR011060">
    <property type="entry name" value="RibuloseP-bd_barrel"/>
</dbReference>
<dbReference type="Gene3D" id="3.20.20.70">
    <property type="entry name" value="Aldolase class I"/>
    <property type="match status" value="1"/>
</dbReference>
<evidence type="ECO:0000256" key="1">
    <source>
        <dbReference type="ARBA" id="ARBA00004861"/>
    </source>
</evidence>
<dbReference type="CDD" id="cd04725">
    <property type="entry name" value="OMP_decarboxylase_like"/>
    <property type="match status" value="1"/>
</dbReference>
<gene>
    <name evidence="7" type="primary">pyrF</name>
    <name evidence="9" type="ORF">BU204_01020</name>
</gene>
<dbReference type="InterPro" id="IPR018089">
    <property type="entry name" value="OMPdecase_AS"/>
</dbReference>
<comment type="pathway">
    <text evidence="1 7">Pyrimidine metabolism; UMP biosynthesis via de novo pathway; UMP from orotate: step 2/2.</text>
</comment>
<comment type="similarity">
    <text evidence="2 7">Belongs to the OMP decarboxylase family. Type 2 subfamily.</text>
</comment>
<comment type="caution">
    <text evidence="9">The sequence shown here is derived from an EMBL/GenBank/DDBJ whole genome shotgun (WGS) entry which is preliminary data.</text>
</comment>
<sequence>MSAGRASFGARLAQVVAERGPLCVGVDPHPSLLTDWGLPVTAGGLERFALTCVEALAGQVAVLKPQSAFFEAFGSAGVAVLERVLAEARPAGALVLLDVKRGDIGSTMAAYATAYLSDDSPLAADAVTLSPYLGFGALEPALELAAGTGRGVFVLALTSNAEGASVQRAVAGGRSVAQAVVDEAAARNAGARPLGDVGLVVGATVGGVPGKPASGSVDGSGASLEGGSGLDLSRLNGPILAPGLGAQGATVAQLRTVFGSALVNVLPSSSRDVLRRGPDMRTLRDAALTVRDSLLL</sequence>
<evidence type="ECO:0000313" key="9">
    <source>
        <dbReference type="EMBL" id="OLF19536.1"/>
    </source>
</evidence>
<evidence type="ECO:0000256" key="4">
    <source>
        <dbReference type="ARBA" id="ARBA00022975"/>
    </source>
</evidence>
<dbReference type="EMBL" id="MSIE01000001">
    <property type="protein sequence ID" value="OLF19536.1"/>
    <property type="molecule type" value="Genomic_DNA"/>
</dbReference>